<dbReference type="PROSITE" id="PS01129">
    <property type="entry name" value="PSI_RLU"/>
    <property type="match status" value="1"/>
</dbReference>
<dbReference type="EC" id="5.4.99.-" evidence="3"/>
<comment type="similarity">
    <text evidence="2 3">Belongs to the pseudouridine synthase RluA family.</text>
</comment>
<dbReference type="CDD" id="cd02869">
    <property type="entry name" value="PseudoU_synth_RluA_like"/>
    <property type="match status" value="1"/>
</dbReference>
<dbReference type="InterPro" id="IPR050188">
    <property type="entry name" value="RluA_PseudoU_synthase"/>
</dbReference>
<reference evidence="5 6" key="1">
    <citation type="submission" date="2019-01" db="EMBL/GenBank/DDBJ databases">
        <authorList>
            <person name="Brito A."/>
        </authorList>
    </citation>
    <scope>NUCLEOTIDE SEQUENCE [LARGE SCALE GENOMIC DNA]</scope>
    <source>
        <strain evidence="5">1</strain>
    </source>
</reference>
<dbReference type="GO" id="GO:0000455">
    <property type="term" value="P:enzyme-directed rRNA pseudouridine synthesis"/>
    <property type="evidence" value="ECO:0007669"/>
    <property type="project" value="TreeGrafter"/>
</dbReference>
<dbReference type="Gene3D" id="3.30.2350.10">
    <property type="entry name" value="Pseudouridine synthase"/>
    <property type="match status" value="1"/>
</dbReference>
<dbReference type="GO" id="GO:0009982">
    <property type="term" value="F:pseudouridine synthase activity"/>
    <property type="evidence" value="ECO:0007669"/>
    <property type="project" value="InterPro"/>
</dbReference>
<dbReference type="PANTHER" id="PTHR21600">
    <property type="entry name" value="MITOCHONDRIAL RNA PSEUDOURIDINE SYNTHASE"/>
    <property type="match status" value="1"/>
</dbReference>
<evidence type="ECO:0000313" key="5">
    <source>
        <dbReference type="EMBL" id="VEP12148.1"/>
    </source>
</evidence>
<dbReference type="Pfam" id="PF00849">
    <property type="entry name" value="PseudoU_synth_2"/>
    <property type="match status" value="1"/>
</dbReference>
<dbReference type="GO" id="GO:0003723">
    <property type="term" value="F:RNA binding"/>
    <property type="evidence" value="ECO:0007669"/>
    <property type="project" value="InterPro"/>
</dbReference>
<dbReference type="RefSeq" id="WP_186376026.1">
    <property type="nucleotide sequence ID" value="NZ_LR213888.1"/>
</dbReference>
<dbReference type="SUPFAM" id="SSF55120">
    <property type="entry name" value="Pseudouridine synthase"/>
    <property type="match status" value="1"/>
</dbReference>
<comment type="catalytic activity">
    <reaction evidence="1 3">
        <text>a uridine in RNA = a pseudouridine in RNA</text>
        <dbReference type="Rhea" id="RHEA:48348"/>
        <dbReference type="Rhea" id="RHEA-COMP:12068"/>
        <dbReference type="Rhea" id="RHEA-COMP:12069"/>
        <dbReference type="ChEBI" id="CHEBI:65314"/>
        <dbReference type="ChEBI" id="CHEBI:65315"/>
    </reaction>
</comment>
<protein>
    <recommendedName>
        <fullName evidence="3">Pseudouridine synthase</fullName>
        <ecNumber evidence="3">5.4.99.-</ecNumber>
    </recommendedName>
</protein>
<dbReference type="GO" id="GO:0140098">
    <property type="term" value="F:catalytic activity, acting on RNA"/>
    <property type="evidence" value="ECO:0007669"/>
    <property type="project" value="UniProtKB-ARBA"/>
</dbReference>
<organism evidence="5 6">
    <name type="scientific">Hyella patelloides LEGE 07179</name>
    <dbReference type="NCBI Taxonomy" id="945734"/>
    <lineage>
        <taxon>Bacteria</taxon>
        <taxon>Bacillati</taxon>
        <taxon>Cyanobacteriota</taxon>
        <taxon>Cyanophyceae</taxon>
        <taxon>Pleurocapsales</taxon>
        <taxon>Hyellaceae</taxon>
        <taxon>Hyella</taxon>
    </lineage>
</organism>
<proteinExistence type="inferred from homology"/>
<name>A0A563VL52_9CYAN</name>
<comment type="function">
    <text evidence="3">Responsible for synthesis of pseudouridine from uracil.</text>
</comment>
<dbReference type="InterPro" id="IPR006224">
    <property type="entry name" value="PsdUridine_synth_RluA-like_CS"/>
</dbReference>
<accession>A0A563VL52</accession>
<dbReference type="Proteomes" id="UP000320055">
    <property type="component" value="Unassembled WGS sequence"/>
</dbReference>
<dbReference type="InterPro" id="IPR020103">
    <property type="entry name" value="PsdUridine_synth_cat_dom_sf"/>
</dbReference>
<evidence type="ECO:0000256" key="2">
    <source>
        <dbReference type="ARBA" id="ARBA00010876"/>
    </source>
</evidence>
<dbReference type="InterPro" id="IPR006145">
    <property type="entry name" value="PsdUridine_synth_RsuA/RluA"/>
</dbReference>
<evidence type="ECO:0000256" key="3">
    <source>
        <dbReference type="RuleBase" id="RU362028"/>
    </source>
</evidence>
<keyword evidence="3 5" id="KW-0413">Isomerase</keyword>
<dbReference type="AlphaFoldDB" id="A0A563VL52"/>
<dbReference type="NCBIfam" id="TIGR00005">
    <property type="entry name" value="rluA_subfam"/>
    <property type="match status" value="1"/>
</dbReference>
<dbReference type="InterPro" id="IPR006225">
    <property type="entry name" value="PsdUridine_synth_RluC/D"/>
</dbReference>
<feature type="domain" description="Pseudouridine synthase RsuA/RluA-like" evidence="4">
    <location>
        <begin position="88"/>
        <end position="237"/>
    </location>
</feature>
<dbReference type="PANTHER" id="PTHR21600:SF88">
    <property type="entry name" value="RNA PSEUDOURIDINE SYNTHASE 5"/>
    <property type="match status" value="1"/>
</dbReference>
<keyword evidence="6" id="KW-1185">Reference proteome</keyword>
<gene>
    <name evidence="5" type="ORF">H1P_1360018</name>
</gene>
<evidence type="ECO:0000313" key="6">
    <source>
        <dbReference type="Proteomes" id="UP000320055"/>
    </source>
</evidence>
<evidence type="ECO:0000256" key="1">
    <source>
        <dbReference type="ARBA" id="ARBA00000073"/>
    </source>
</evidence>
<dbReference type="EMBL" id="CAACVJ010000042">
    <property type="protein sequence ID" value="VEP12148.1"/>
    <property type="molecule type" value="Genomic_DNA"/>
</dbReference>
<sequence length="315" mass="35416">MNDGWVYRDKVNKSGAGQTVLQYYTKRYRHSTETQWRERIESNQILLDGKATTADTLLQLGQKLAYHRSPWKEPEVPLCFKIIHEDADLLIINKPSGLPVLPGGGFLQNTLLYQLQKLAPQNTPIPIHRLGRGTSGLMLLARSQIAKSNLSEQMRNHAIKKVYIATVQGIIVKDEFIIRDRIGKIPHPILGYIYGATPTGKYSRSDCKVIQRNLDRTIVEVTILTGRPHQIRIHLAAVGYPLVNDPLYGIGGIPKIPRYHDKIFKVDGKTRGSGEAEKDKIVTPGDCGYYLHAYQLGFKHPISKKQVSFTCASPL</sequence>
<evidence type="ECO:0000259" key="4">
    <source>
        <dbReference type="Pfam" id="PF00849"/>
    </source>
</evidence>